<dbReference type="PROSITE" id="PS50020">
    <property type="entry name" value="WW_DOMAIN_2"/>
    <property type="match status" value="2"/>
</dbReference>
<name>A0AAJ7BYQ2_CEPCN</name>
<feature type="compositionally biased region" description="Pro residues" evidence="3">
    <location>
        <begin position="46"/>
        <end position="89"/>
    </location>
</feature>
<evidence type="ECO:0000313" key="6">
    <source>
        <dbReference type="Proteomes" id="UP000694920"/>
    </source>
</evidence>
<feature type="region of interest" description="Disordered" evidence="3">
    <location>
        <begin position="267"/>
        <end position="299"/>
    </location>
</feature>
<evidence type="ECO:0000259" key="5">
    <source>
        <dbReference type="PROSITE" id="PS51676"/>
    </source>
</evidence>
<evidence type="ECO:0000256" key="1">
    <source>
        <dbReference type="ARBA" id="ARBA00022737"/>
    </source>
</evidence>
<dbReference type="InterPro" id="IPR036020">
    <property type="entry name" value="WW_dom_sf"/>
</dbReference>
<keyword evidence="1" id="KW-0677">Repeat</keyword>
<dbReference type="GO" id="GO:0071004">
    <property type="term" value="C:U2-type prespliceosome"/>
    <property type="evidence" value="ECO:0007669"/>
    <property type="project" value="TreeGrafter"/>
</dbReference>
<dbReference type="KEGG" id="ccin:107268873"/>
<dbReference type="InterPro" id="IPR001202">
    <property type="entry name" value="WW_dom"/>
</dbReference>
<dbReference type="Gene3D" id="2.20.70.10">
    <property type="match status" value="2"/>
</dbReference>
<feature type="compositionally biased region" description="Polar residues" evidence="3">
    <location>
        <begin position="281"/>
        <end position="294"/>
    </location>
</feature>
<accession>A0AAJ7BYQ2</accession>
<feature type="coiled-coil region" evidence="2">
    <location>
        <begin position="356"/>
        <end position="390"/>
    </location>
</feature>
<dbReference type="GO" id="GO:0003723">
    <property type="term" value="F:RNA binding"/>
    <property type="evidence" value="ECO:0007669"/>
    <property type="project" value="TreeGrafter"/>
</dbReference>
<dbReference type="Gene3D" id="1.10.10.440">
    <property type="entry name" value="FF domain"/>
    <property type="match status" value="4"/>
</dbReference>
<dbReference type="InterPro" id="IPR036517">
    <property type="entry name" value="FF_domain_sf"/>
</dbReference>
<dbReference type="InterPro" id="IPR002713">
    <property type="entry name" value="FF_domain"/>
</dbReference>
<dbReference type="CDD" id="cd00201">
    <property type="entry name" value="WW"/>
    <property type="match status" value="2"/>
</dbReference>
<dbReference type="FunFam" id="1.10.10.440:FF:000003">
    <property type="entry name" value="Pre-mRNA processing factor 40 homolog A"/>
    <property type="match status" value="1"/>
</dbReference>
<feature type="compositionally biased region" description="Low complexity" evidence="3">
    <location>
        <begin position="840"/>
        <end position="853"/>
    </location>
</feature>
<dbReference type="SUPFAM" id="SSF81698">
    <property type="entry name" value="FF domain"/>
    <property type="match status" value="5"/>
</dbReference>
<feature type="domain" description="FF" evidence="5">
    <location>
        <begin position="369"/>
        <end position="424"/>
    </location>
</feature>
<dbReference type="SMART" id="SM00456">
    <property type="entry name" value="WW"/>
    <property type="match status" value="2"/>
</dbReference>
<feature type="compositionally biased region" description="Polar residues" evidence="3">
    <location>
        <begin position="113"/>
        <end position="122"/>
    </location>
</feature>
<feature type="compositionally biased region" description="Low complexity" evidence="3">
    <location>
        <begin position="1"/>
        <end position="30"/>
    </location>
</feature>
<dbReference type="Pfam" id="PF25432">
    <property type="entry name" value="FF_PRPF40A"/>
    <property type="match status" value="1"/>
</dbReference>
<feature type="region of interest" description="Disordered" evidence="3">
    <location>
        <begin position="708"/>
        <end position="853"/>
    </location>
</feature>
<dbReference type="SUPFAM" id="SSF51045">
    <property type="entry name" value="WW domain"/>
    <property type="match status" value="2"/>
</dbReference>
<feature type="domain" description="FF" evidence="5">
    <location>
        <begin position="303"/>
        <end position="357"/>
    </location>
</feature>
<keyword evidence="2" id="KW-0175">Coiled coil</keyword>
<dbReference type="PROSITE" id="PS01159">
    <property type="entry name" value="WW_DOMAIN_1"/>
    <property type="match status" value="1"/>
</dbReference>
<dbReference type="SMART" id="SM00441">
    <property type="entry name" value="FF"/>
    <property type="match status" value="4"/>
</dbReference>
<dbReference type="PROSITE" id="PS51676">
    <property type="entry name" value="FF"/>
    <property type="match status" value="4"/>
</dbReference>
<dbReference type="AlphaFoldDB" id="A0AAJ7BYQ2"/>
<feature type="compositionally biased region" description="Low complexity" evidence="3">
    <location>
        <begin position="90"/>
        <end position="102"/>
    </location>
</feature>
<dbReference type="CTD" id="33513"/>
<protein>
    <submittedName>
        <fullName evidence="7">Pre-mRNA-processing factor 40 homolog A isoform X1</fullName>
    </submittedName>
</protein>
<dbReference type="GO" id="GO:0045292">
    <property type="term" value="P:mRNA cis splicing, via spliceosome"/>
    <property type="evidence" value="ECO:0007669"/>
    <property type="project" value="InterPro"/>
</dbReference>
<evidence type="ECO:0000256" key="2">
    <source>
        <dbReference type="SAM" id="Coils"/>
    </source>
</evidence>
<feature type="coiled-coil region" evidence="2">
    <location>
        <begin position="488"/>
        <end position="521"/>
    </location>
</feature>
<organism evidence="6 7">
    <name type="scientific">Cephus cinctus</name>
    <name type="common">Wheat stem sawfly</name>
    <dbReference type="NCBI Taxonomy" id="211228"/>
    <lineage>
        <taxon>Eukaryota</taxon>
        <taxon>Metazoa</taxon>
        <taxon>Ecdysozoa</taxon>
        <taxon>Arthropoda</taxon>
        <taxon>Hexapoda</taxon>
        <taxon>Insecta</taxon>
        <taxon>Pterygota</taxon>
        <taxon>Neoptera</taxon>
        <taxon>Endopterygota</taxon>
        <taxon>Hymenoptera</taxon>
        <taxon>Cephoidea</taxon>
        <taxon>Cephidae</taxon>
        <taxon>Cephus</taxon>
    </lineage>
</organism>
<dbReference type="Proteomes" id="UP000694920">
    <property type="component" value="Unplaced"/>
</dbReference>
<dbReference type="FunFam" id="1.10.10.440:FF:000002">
    <property type="entry name" value="pre-mRNA-processing factor 40 homolog A isoform X1"/>
    <property type="match status" value="1"/>
</dbReference>
<feature type="domain" description="FF" evidence="5">
    <location>
        <begin position="645"/>
        <end position="707"/>
    </location>
</feature>
<feature type="region of interest" description="Disordered" evidence="3">
    <location>
        <begin position="1"/>
        <end position="141"/>
    </location>
</feature>
<feature type="compositionally biased region" description="Basic residues" evidence="3">
    <location>
        <begin position="773"/>
        <end position="792"/>
    </location>
</feature>
<feature type="domain" description="FF" evidence="5">
    <location>
        <begin position="516"/>
        <end position="577"/>
    </location>
</feature>
<dbReference type="RefSeq" id="XP_015597567.1">
    <property type="nucleotide sequence ID" value="XM_015742081.2"/>
</dbReference>
<feature type="domain" description="WW" evidence="4">
    <location>
        <begin position="123"/>
        <end position="156"/>
    </location>
</feature>
<evidence type="ECO:0000256" key="3">
    <source>
        <dbReference type="SAM" id="MobiDB-lite"/>
    </source>
</evidence>
<gene>
    <name evidence="7" type="primary">LOC107268873</name>
</gene>
<dbReference type="PANTHER" id="PTHR11864">
    <property type="entry name" value="PRE-MRNA-PROCESSING PROTEIN PRP40"/>
    <property type="match status" value="1"/>
</dbReference>
<sequence>MASSDSVAPPGAGPGAVPGAVPSAVPGTVPGFPPAAPNMASSFVPPMMPGTPFIPPPGLPPGPPGMMPPQFSIPPPGFGFPMGAAPPPEAGVIAAPPQITAPSIPPPAPTPSETGSITPTSSTEKKTDWSEHKAPDGRTYYYNSSTKQSLWEKPDDLKTPSELLLSQCPWKEYKSENGKVYYHNVTTKESRWTIPPELEELKSRIAAEEAAAAAAAAVASATNTGITPGTMQHMSPNVVTIFQVSTPEPGGKSAIEQAMAATLAAINIPTPPSKPDDDSNSAKGSANGSRTSTPEPKMQFKDKKEAIEAFKELLKERDVPSNATWEQAVKMIQNDPRYPQMKKLNERKQAFNAYKTQKLKEEREQERLRLKKAKEDLEQFLLENERMTSTTKYYKCEEMYGTLELWRAVGDSDRRDIYEDVIFNLAKREKEEAKLLKKRNTKRLAQVLDTMTDVTYRTTWQEAQALLLQHSSFAEDADLLEMDKEDALLVFENHIRQLEKDEEEEKEREKKRRKRQERKNRDGFISLLDELHEQGKLTSMSLWVELYPMLSADLRFSAMLGQAGSTPLDLFKFYVEDLKSRFHDEKKIIREILKDKNFEVQVNTTFEEFATVVCEDRKSATLDAGNVKLTYNLLLEKAEAREKERVKEETRKFKKLETGFKNLLKTLDVDYQMNWEDARAKIEEEPDFKAITLESERVRIFKEYQHELEESCSHHHIRSKKKKTKKTKRRSRSRSHSQESEGSDKGVKKKRHKSRSASPGPSKSDSSESDCRKSKRKKSKKKRGRSHSRSHSRLPSSEDSPERKRKEEKHRRPSAHSEGSVTEAVEHHELSEDELEKQRAQLLRELQMQQEEN</sequence>
<evidence type="ECO:0000313" key="7">
    <source>
        <dbReference type="RefSeq" id="XP_015597567.1"/>
    </source>
</evidence>
<proteinExistence type="predicted"/>
<feature type="domain" description="WW" evidence="4">
    <location>
        <begin position="169"/>
        <end position="197"/>
    </location>
</feature>
<dbReference type="InterPro" id="IPR039726">
    <property type="entry name" value="Prp40-like"/>
</dbReference>
<evidence type="ECO:0000259" key="4">
    <source>
        <dbReference type="PROSITE" id="PS50020"/>
    </source>
</evidence>
<dbReference type="FunFam" id="2.20.70.10:FF:000101">
    <property type="entry name" value="Pre-mRNA-processing factor 40"/>
    <property type="match status" value="1"/>
</dbReference>
<dbReference type="GO" id="GO:0005685">
    <property type="term" value="C:U1 snRNP"/>
    <property type="evidence" value="ECO:0007669"/>
    <property type="project" value="TreeGrafter"/>
</dbReference>
<dbReference type="GeneID" id="107268873"/>
<feature type="compositionally biased region" description="Basic and acidic residues" evidence="3">
    <location>
        <begin position="736"/>
        <end position="746"/>
    </location>
</feature>
<dbReference type="PANTHER" id="PTHR11864:SF0">
    <property type="entry name" value="PRP40 PRE-MRNA PROCESSING FACTOR 40 HOMOLOG A (YEAST)"/>
    <property type="match status" value="1"/>
</dbReference>
<feature type="compositionally biased region" description="Basic residues" evidence="3">
    <location>
        <begin position="714"/>
        <end position="735"/>
    </location>
</feature>
<dbReference type="FunFam" id="2.20.70.10:FF:000050">
    <property type="entry name" value="pre-mRNA-processing factor 40 homolog B isoform X1"/>
    <property type="match status" value="1"/>
</dbReference>
<dbReference type="Pfam" id="PF01846">
    <property type="entry name" value="FF"/>
    <property type="match status" value="3"/>
</dbReference>
<dbReference type="FunFam" id="1.10.10.440:FF:000037">
    <property type="entry name" value="Pre-mRNA-processing factor 40"/>
    <property type="match status" value="1"/>
</dbReference>
<reference evidence="7" key="1">
    <citation type="submission" date="2025-08" db="UniProtKB">
        <authorList>
            <consortium name="RefSeq"/>
        </authorList>
    </citation>
    <scope>IDENTIFICATION</scope>
</reference>
<keyword evidence="6" id="KW-1185">Reference proteome</keyword>
<dbReference type="Pfam" id="PF00397">
    <property type="entry name" value="WW"/>
    <property type="match status" value="2"/>
</dbReference>
<feature type="compositionally biased region" description="Basic and acidic residues" evidence="3">
    <location>
        <begin position="123"/>
        <end position="136"/>
    </location>
</feature>